<keyword evidence="8" id="KW-1185">Reference proteome</keyword>
<dbReference type="GO" id="GO:0033693">
    <property type="term" value="P:neurofilament bundle assembly"/>
    <property type="evidence" value="ECO:0007669"/>
    <property type="project" value="TreeGrafter"/>
</dbReference>
<dbReference type="FunFam" id="1.20.5.170:FF:000002">
    <property type="entry name" value="Type I keratin KA11"/>
    <property type="match status" value="1"/>
</dbReference>
<evidence type="ECO:0000256" key="1">
    <source>
        <dbReference type="ARBA" id="ARBA00022754"/>
    </source>
</evidence>
<dbReference type="AlphaFoldDB" id="A0AA47NAY0"/>
<feature type="domain" description="IF rod" evidence="6">
    <location>
        <begin position="206"/>
        <end position="512"/>
    </location>
</feature>
<dbReference type="PROSITE" id="PS51842">
    <property type="entry name" value="IF_ROD_2"/>
    <property type="match status" value="1"/>
</dbReference>
<feature type="compositionally biased region" description="Basic and acidic residues" evidence="5">
    <location>
        <begin position="591"/>
        <end position="608"/>
    </location>
</feature>
<proteinExistence type="inferred from homology"/>
<dbReference type="Pfam" id="PF00038">
    <property type="entry name" value="Filament"/>
    <property type="match status" value="3"/>
</dbReference>
<sequence>MEGGTLQNGDTLNSAPYGAQVDQLEHSHSLIAPCWETGFFVTSAPADDDIAQSTYIIPGPDTLYLCTLHNKADPEYYCGSENQNKKKRRAASYLLAVMSTVMGYEPYYPTSSSSSSSSSYRRWYAEVTTPTPQVTAAKRGRAPHSVYSSHTSPLSSSTRLRYSSSPSGRVFQPSSTSYSSTSSTLERELSQAAQISSEFREVRTRERAQLQDLNDRFAGFVERVHELEQRNRALEADLDLLRRRHAQPPRLGALYEQEARTLRAGVDRAQAERQEALGQRENLERTFDALQARHEEDAGPRGDGGPSAGAPWGGRPGRSCPGRGEKRVEALLDELAFLKKIHEGEVAELQAQAQLGARMVVESEATTALDLSGALREIRAQYEGWRPRTCSLPRTGGFAERERGPAQPRRAELQGRGREVRNQLQARLLEIDACRGVNHSLEKQLRETEDKQVAEIAAMQDMIEEQESELSATKQEMTHYLKEYQDLLNVKMALDIEIAAYRKLLEGEESRFNVGMGGASSMYSSHALSVAPPSFSRPMFSGLSSGAPYLTTSRVHMGSTLTTSREVVYASRSHKAEATPQPEEEEELEREGEGGREGAGRGEGGRREEEEEEEVKEEEGGEEDAGDEKGEEEEKKEEGDKEESEEMGGEGGDEDEEKQEMKKTQKKEGREGRKKKKRSQRTRK</sequence>
<organism evidence="7 8">
    <name type="scientific">Merluccius polli</name>
    <name type="common">Benguela hake</name>
    <name type="synonym">Merluccius cadenati</name>
    <dbReference type="NCBI Taxonomy" id="89951"/>
    <lineage>
        <taxon>Eukaryota</taxon>
        <taxon>Metazoa</taxon>
        <taxon>Chordata</taxon>
        <taxon>Craniata</taxon>
        <taxon>Vertebrata</taxon>
        <taxon>Euteleostomi</taxon>
        <taxon>Actinopterygii</taxon>
        <taxon>Neopterygii</taxon>
        <taxon>Teleostei</taxon>
        <taxon>Neoteleostei</taxon>
        <taxon>Acanthomorphata</taxon>
        <taxon>Zeiogadaria</taxon>
        <taxon>Gadariae</taxon>
        <taxon>Gadiformes</taxon>
        <taxon>Gadoidei</taxon>
        <taxon>Merlucciidae</taxon>
        <taxon>Merluccius</taxon>
    </lineage>
</organism>
<comment type="caution">
    <text evidence="7">The sequence shown here is derived from an EMBL/GenBank/DDBJ whole genome shotgun (WGS) entry which is preliminary data.</text>
</comment>
<feature type="coiled-coil region" evidence="4">
    <location>
        <begin position="210"/>
        <end position="293"/>
    </location>
</feature>
<dbReference type="GO" id="GO:0099184">
    <property type="term" value="F:structural constituent of postsynaptic intermediate filament cytoskeleton"/>
    <property type="evidence" value="ECO:0007669"/>
    <property type="project" value="TreeGrafter"/>
</dbReference>
<evidence type="ECO:0000256" key="5">
    <source>
        <dbReference type="SAM" id="MobiDB-lite"/>
    </source>
</evidence>
<feature type="compositionally biased region" description="Low complexity" evidence="5">
    <location>
        <begin position="144"/>
        <end position="167"/>
    </location>
</feature>
<evidence type="ECO:0000313" key="7">
    <source>
        <dbReference type="EMBL" id="KAK0155683.1"/>
    </source>
</evidence>
<dbReference type="PANTHER" id="PTHR45652:SF16">
    <property type="entry name" value="NEUROFILAMENT LIGHT POLYPEPTIDE-LIKE"/>
    <property type="match status" value="1"/>
</dbReference>
<dbReference type="Gene3D" id="1.20.5.1160">
    <property type="entry name" value="Vasodilator-stimulated phosphoprotein"/>
    <property type="match status" value="1"/>
</dbReference>
<feature type="region of interest" description="Disordered" evidence="5">
    <location>
        <begin position="131"/>
        <end position="185"/>
    </location>
</feature>
<dbReference type="SMART" id="SM01391">
    <property type="entry name" value="Filament"/>
    <property type="match status" value="1"/>
</dbReference>
<evidence type="ECO:0000313" key="8">
    <source>
        <dbReference type="Proteomes" id="UP001174136"/>
    </source>
</evidence>
<accession>A0AA47NAY0</accession>
<reference evidence="7" key="1">
    <citation type="journal article" date="2023" name="Front. Mar. Sci.">
        <title>A new Merluccius polli reference genome to investigate the effects of global change in West African waters.</title>
        <authorList>
            <person name="Mateo J.L."/>
            <person name="Blanco-Fernandez C."/>
            <person name="Garcia-Vazquez E."/>
            <person name="Machado-Schiaffino G."/>
        </authorList>
    </citation>
    <scope>NUCLEOTIDE SEQUENCE</scope>
    <source>
        <strain evidence="7">C29</strain>
        <tissue evidence="7">Fin</tissue>
    </source>
</reference>
<feature type="compositionally biased region" description="Low complexity" evidence="5">
    <location>
        <begin position="174"/>
        <end position="184"/>
    </location>
</feature>
<dbReference type="EMBL" id="JAOPHQ010000149">
    <property type="protein sequence ID" value="KAK0155683.1"/>
    <property type="molecule type" value="Genomic_DNA"/>
</dbReference>
<dbReference type="GO" id="GO:0005737">
    <property type="term" value="C:cytoplasm"/>
    <property type="evidence" value="ECO:0007669"/>
    <property type="project" value="TreeGrafter"/>
</dbReference>
<dbReference type="GO" id="GO:0030424">
    <property type="term" value="C:axon"/>
    <property type="evidence" value="ECO:0007669"/>
    <property type="project" value="TreeGrafter"/>
</dbReference>
<dbReference type="InterPro" id="IPR050405">
    <property type="entry name" value="Intermediate_filament"/>
</dbReference>
<dbReference type="Gene3D" id="1.20.5.170">
    <property type="match status" value="1"/>
</dbReference>
<dbReference type="GO" id="GO:0005882">
    <property type="term" value="C:intermediate filament"/>
    <property type="evidence" value="ECO:0007669"/>
    <property type="project" value="UniProtKB-KW"/>
</dbReference>
<gene>
    <name evidence="7" type="primary">NEFL_0</name>
    <name evidence="7" type="ORF">N1851_001829</name>
</gene>
<evidence type="ECO:0000256" key="4">
    <source>
        <dbReference type="SAM" id="Coils"/>
    </source>
</evidence>
<dbReference type="PANTHER" id="PTHR45652">
    <property type="entry name" value="GLIAL FIBRILLARY ACIDIC PROTEIN"/>
    <property type="match status" value="1"/>
</dbReference>
<feature type="compositionally biased region" description="Gly residues" evidence="5">
    <location>
        <begin position="301"/>
        <end position="316"/>
    </location>
</feature>
<feature type="compositionally biased region" description="Acidic residues" evidence="5">
    <location>
        <begin position="609"/>
        <end position="631"/>
    </location>
</feature>
<feature type="compositionally biased region" description="Acidic residues" evidence="5">
    <location>
        <begin position="640"/>
        <end position="658"/>
    </location>
</feature>
<evidence type="ECO:0000259" key="6">
    <source>
        <dbReference type="PROSITE" id="PS51842"/>
    </source>
</evidence>
<dbReference type="InterPro" id="IPR039008">
    <property type="entry name" value="IF_rod_dom"/>
</dbReference>
<keyword evidence="1 3" id="KW-0403">Intermediate filament</keyword>
<dbReference type="PROSITE" id="PS00226">
    <property type="entry name" value="IF_ROD_1"/>
    <property type="match status" value="1"/>
</dbReference>
<name>A0AA47NAY0_MERPO</name>
<dbReference type="SUPFAM" id="SSF64593">
    <property type="entry name" value="Intermediate filament protein, coiled coil region"/>
    <property type="match status" value="2"/>
</dbReference>
<dbReference type="Proteomes" id="UP001174136">
    <property type="component" value="Unassembled WGS sequence"/>
</dbReference>
<feature type="compositionally biased region" description="Basic residues" evidence="5">
    <location>
        <begin position="672"/>
        <end position="684"/>
    </location>
</feature>
<protein>
    <submittedName>
        <fullName evidence="7">Neurofilament light polypeptide</fullName>
    </submittedName>
</protein>
<feature type="region of interest" description="Disordered" evidence="5">
    <location>
        <begin position="569"/>
        <end position="684"/>
    </location>
</feature>
<evidence type="ECO:0000256" key="2">
    <source>
        <dbReference type="ARBA" id="ARBA00023054"/>
    </source>
</evidence>
<feature type="region of interest" description="Disordered" evidence="5">
    <location>
        <begin position="294"/>
        <end position="324"/>
    </location>
</feature>
<feature type="compositionally biased region" description="Basic and acidic residues" evidence="5">
    <location>
        <begin position="659"/>
        <end position="671"/>
    </location>
</feature>
<comment type="similarity">
    <text evidence="3">Belongs to the intermediate filament family.</text>
</comment>
<dbReference type="GO" id="GO:0099160">
    <property type="term" value="C:postsynaptic intermediate filament cytoskeleton"/>
    <property type="evidence" value="ECO:0007669"/>
    <property type="project" value="TreeGrafter"/>
</dbReference>
<dbReference type="InterPro" id="IPR018039">
    <property type="entry name" value="IF_conserved"/>
</dbReference>
<keyword evidence="2 4" id="KW-0175">Coiled coil</keyword>
<evidence type="ECO:0000256" key="3">
    <source>
        <dbReference type="RuleBase" id="RU000685"/>
    </source>
</evidence>
<feature type="coiled-coil region" evidence="4">
    <location>
        <begin position="431"/>
        <end position="483"/>
    </location>
</feature>